<feature type="region of interest" description="Disordered" evidence="7">
    <location>
        <begin position="836"/>
        <end position="857"/>
    </location>
</feature>
<evidence type="ECO:0000256" key="2">
    <source>
        <dbReference type="ARBA" id="ARBA00022737"/>
    </source>
</evidence>
<evidence type="ECO:0000256" key="1">
    <source>
        <dbReference type="ARBA" id="ARBA00022723"/>
    </source>
</evidence>
<feature type="zinc finger region" description="C3H1-type" evidence="6">
    <location>
        <begin position="59"/>
        <end position="86"/>
    </location>
</feature>
<dbReference type="InterPro" id="IPR036855">
    <property type="entry name" value="Znf_CCCH_sf"/>
</dbReference>
<keyword evidence="1 6" id="KW-0479">Metal-binding</keyword>
<dbReference type="Gene3D" id="4.10.1000.10">
    <property type="entry name" value="Zinc finger, CCCH-type"/>
    <property type="match status" value="2"/>
</dbReference>
<protein>
    <recommendedName>
        <fullName evidence="12">Zinc finger protein</fullName>
    </recommendedName>
</protein>
<proteinExistence type="predicted"/>
<evidence type="ECO:0000259" key="8">
    <source>
        <dbReference type="PROSITE" id="PS50103"/>
    </source>
</evidence>
<evidence type="ECO:0008006" key="12">
    <source>
        <dbReference type="Google" id="ProtNLM"/>
    </source>
</evidence>
<feature type="zinc finger region" description="C3H1-type" evidence="6">
    <location>
        <begin position="29"/>
        <end position="52"/>
    </location>
</feature>
<dbReference type="InterPro" id="IPR045877">
    <property type="entry name" value="ZFP36-like"/>
</dbReference>
<feature type="zinc finger region" description="C3H1-type" evidence="6">
    <location>
        <begin position="1"/>
        <end position="28"/>
    </location>
</feature>
<evidence type="ECO:0000256" key="6">
    <source>
        <dbReference type="PROSITE-ProRule" id="PRU00723"/>
    </source>
</evidence>
<dbReference type="Pfam" id="PF00642">
    <property type="entry name" value="zf-CCCH"/>
    <property type="match status" value="1"/>
</dbReference>
<dbReference type="InterPro" id="IPR041367">
    <property type="entry name" value="Znf-CCCH_4"/>
</dbReference>
<dbReference type="InterPro" id="IPR037274">
    <property type="entry name" value="Znf_CHY_sf"/>
</dbReference>
<evidence type="ECO:0000256" key="7">
    <source>
        <dbReference type="SAM" id="MobiDB-lite"/>
    </source>
</evidence>
<dbReference type="EMBL" id="JALJAT010000002">
    <property type="protein sequence ID" value="KAK4472762.1"/>
    <property type="molecule type" value="Genomic_DNA"/>
</dbReference>
<evidence type="ECO:0000313" key="10">
    <source>
        <dbReference type="EMBL" id="KAK4472762.1"/>
    </source>
</evidence>
<name>A0AAE1ZG83_SCHME</name>
<keyword evidence="11" id="KW-1185">Reference proteome</keyword>
<dbReference type="InterPro" id="IPR008913">
    <property type="entry name" value="Znf_CHY"/>
</dbReference>
<dbReference type="Pfam" id="PF14608">
    <property type="entry name" value="zf-CCCH_2"/>
    <property type="match status" value="1"/>
</dbReference>
<dbReference type="Pfam" id="PF18044">
    <property type="entry name" value="zf-CCCH_4"/>
    <property type="match status" value="1"/>
</dbReference>
<dbReference type="Pfam" id="PF05495">
    <property type="entry name" value="zf-CHY"/>
    <property type="match status" value="1"/>
</dbReference>
<evidence type="ECO:0000256" key="5">
    <source>
        <dbReference type="PROSITE-ProRule" id="PRU00601"/>
    </source>
</evidence>
<keyword evidence="3 5" id="KW-0863">Zinc-finger</keyword>
<keyword evidence="2" id="KW-0677">Repeat</keyword>
<evidence type="ECO:0000259" key="9">
    <source>
        <dbReference type="PROSITE" id="PS51266"/>
    </source>
</evidence>
<dbReference type="SUPFAM" id="SSF161219">
    <property type="entry name" value="CHY zinc finger-like"/>
    <property type="match status" value="1"/>
</dbReference>
<dbReference type="GO" id="GO:0003729">
    <property type="term" value="F:mRNA binding"/>
    <property type="evidence" value="ECO:0007669"/>
    <property type="project" value="InterPro"/>
</dbReference>
<dbReference type="PANTHER" id="PTHR12547:SF18">
    <property type="entry name" value="PROTEIN TIS11"/>
    <property type="match status" value="1"/>
</dbReference>
<dbReference type="PROSITE" id="PS50103">
    <property type="entry name" value="ZF_C3H1"/>
    <property type="match status" value="3"/>
</dbReference>
<dbReference type="PANTHER" id="PTHR12547">
    <property type="entry name" value="CCCH ZINC FINGER/TIS11-RELATED"/>
    <property type="match status" value="1"/>
</dbReference>
<evidence type="ECO:0000256" key="4">
    <source>
        <dbReference type="ARBA" id="ARBA00022833"/>
    </source>
</evidence>
<dbReference type="SUPFAM" id="SSF90229">
    <property type="entry name" value="CCCH zinc finger"/>
    <property type="match status" value="2"/>
</dbReference>
<dbReference type="AlphaFoldDB" id="A0AAE1ZG83"/>
<comment type="caution">
    <text evidence="10">The sequence shown here is derived from an EMBL/GenBank/DDBJ whole genome shotgun (WGS) entry which is preliminary data.</text>
</comment>
<organism evidence="10 11">
    <name type="scientific">Schistosoma mekongi</name>
    <name type="common">Parasitic worm</name>
    <dbReference type="NCBI Taxonomy" id="38744"/>
    <lineage>
        <taxon>Eukaryota</taxon>
        <taxon>Metazoa</taxon>
        <taxon>Spiralia</taxon>
        <taxon>Lophotrochozoa</taxon>
        <taxon>Platyhelminthes</taxon>
        <taxon>Trematoda</taxon>
        <taxon>Digenea</taxon>
        <taxon>Strigeidida</taxon>
        <taxon>Schistosomatoidea</taxon>
        <taxon>Schistosomatidae</taxon>
        <taxon>Schistosoma</taxon>
    </lineage>
</organism>
<feature type="domain" description="CHY-type" evidence="9">
    <location>
        <begin position="742"/>
        <end position="812"/>
    </location>
</feature>
<feature type="compositionally biased region" description="Basic and acidic residues" evidence="7">
    <location>
        <begin position="455"/>
        <end position="477"/>
    </location>
</feature>
<dbReference type="PROSITE" id="PS51266">
    <property type="entry name" value="ZF_CHY"/>
    <property type="match status" value="1"/>
</dbReference>
<feature type="compositionally biased region" description="Polar residues" evidence="7">
    <location>
        <begin position="480"/>
        <end position="494"/>
    </location>
</feature>
<dbReference type="SMART" id="SM00356">
    <property type="entry name" value="ZnF_C3H1"/>
    <property type="match status" value="3"/>
</dbReference>
<evidence type="ECO:0000256" key="3">
    <source>
        <dbReference type="ARBA" id="ARBA00022771"/>
    </source>
</evidence>
<sequence length="857" mass="96949">MPKIPVCYYYQAGYCRNGNTCTFVHPKVRCRTFASDGWCPYGYNCHFWHDPSVKLADISFVKKPCQFYANNQCKYGDKCSFSHDINAENNGGITLEEYRATKKVRGLYVNTHAPESTIIVSSSYEQSGSDSENNTLITSKSVVNSSSSNKTSLYACLSNEDINSIKQPYQKSVSMKTLTFRTASKEEIYSLNQLELTRIRKHFASNKLQEIESSKDFNVFCVRFSSTDPDWTYDVREIVLNIIIPQMYPKEPLQITAVLQEHLPIILVDHLNKAIASWIRCKHQYLERINRIELYLRPFLLWLDRNLEELLTEGLRKYKAFLEGGKLESDLSTLLNEKNADVTSHCKSNNKDSSNNLPSSYDNSVTDLISAVAFDREVLDDLISINLNSNPSKDTILSLSGSDKYIQTNLNSPVSNVKNVCNACNATKESESPNYSLSDCDELIPFVIPENKKIKENHSSDEGSHNVDQLTIKRDDGDATSGSEMDSQTNESIMESNSTDENSDDSVNENENSQPSVDGEQEESYKDLHESSSSTRFGTQKLLMNGLRLFGKAGTYIQRRLSVSLHCTRCRLVFQWVFTFHGAQTVGNFNNHDATSTFLRSLPPYTTHCGRCHQRLGLLFQASLAHAFDNNIGILHLDGCIADDVPPKQSSGIVWCTGCFSSVRFSRLDFDSPLTRRCFNCHSLIGLEFSKFQLELLRQPSNSNLMKIDNCNKNQPPSSEAPRRMRRIMNSAQNALIQDGSPLPAYGSCKHYRKSYRWLRFPCCGRLEPCDVCHDNSVVDGHEMELATRMICGFCSKEQPFFATKPCVRCGKTLSGTHSSHWEGGKGCRNQVTMSRKDSRKYSQVNKVMSRKKTKSK</sequence>
<reference evidence="10" key="1">
    <citation type="submission" date="2022-04" db="EMBL/GenBank/DDBJ databases">
        <authorList>
            <person name="Xu L."/>
            <person name="Lv Z."/>
        </authorList>
    </citation>
    <scope>NUCLEOTIDE SEQUENCE</scope>
    <source>
        <strain evidence="10">LV_2022a</strain>
    </source>
</reference>
<accession>A0AAE1ZG83</accession>
<feature type="domain" description="C3H1-type" evidence="8">
    <location>
        <begin position="1"/>
        <end position="28"/>
    </location>
</feature>
<reference evidence="10" key="2">
    <citation type="journal article" date="2023" name="Infect Dis Poverty">
        <title>Chromosome-scale genome of the human blood fluke Schistosoma mekongi and its implications for public health.</title>
        <authorList>
            <person name="Zhou M."/>
            <person name="Xu L."/>
            <person name="Xu D."/>
            <person name="Chen W."/>
            <person name="Khan J."/>
            <person name="Hu Y."/>
            <person name="Huang H."/>
            <person name="Wei H."/>
            <person name="Zhang Y."/>
            <person name="Chusongsang P."/>
            <person name="Tanasarnprasert K."/>
            <person name="Hu X."/>
            <person name="Limpanont Y."/>
            <person name="Lv Z."/>
        </authorList>
    </citation>
    <scope>NUCLEOTIDE SEQUENCE</scope>
    <source>
        <strain evidence="10">LV_2022a</strain>
    </source>
</reference>
<dbReference type="Proteomes" id="UP001292079">
    <property type="component" value="Unassembled WGS sequence"/>
</dbReference>
<gene>
    <name evidence="10" type="ORF">MN116_003984</name>
</gene>
<feature type="domain" description="C3H1-type" evidence="8">
    <location>
        <begin position="29"/>
        <end position="52"/>
    </location>
</feature>
<evidence type="ECO:0000313" key="11">
    <source>
        <dbReference type="Proteomes" id="UP001292079"/>
    </source>
</evidence>
<dbReference type="GO" id="GO:0008270">
    <property type="term" value="F:zinc ion binding"/>
    <property type="evidence" value="ECO:0007669"/>
    <property type="project" value="UniProtKB-KW"/>
</dbReference>
<feature type="domain" description="C3H1-type" evidence="8">
    <location>
        <begin position="59"/>
        <end position="86"/>
    </location>
</feature>
<dbReference type="InterPro" id="IPR000571">
    <property type="entry name" value="Znf_CCCH"/>
</dbReference>
<keyword evidence="4 6" id="KW-0862">Zinc</keyword>
<feature type="region of interest" description="Disordered" evidence="7">
    <location>
        <begin position="455"/>
        <end position="533"/>
    </location>
</feature>